<dbReference type="AlphaFoldDB" id="W9H7V8"/>
<evidence type="ECO:0000313" key="1">
    <source>
        <dbReference type="EMBL" id="EWY42330.1"/>
    </source>
</evidence>
<gene>
    <name evidence="1" type="ORF">N825_19160</name>
</gene>
<reference evidence="1 2" key="1">
    <citation type="submission" date="2013-08" db="EMBL/GenBank/DDBJ databases">
        <title>The genome sequence of Skermanella stibiiresistens.</title>
        <authorList>
            <person name="Zhu W."/>
            <person name="Wang G."/>
        </authorList>
    </citation>
    <scope>NUCLEOTIDE SEQUENCE [LARGE SCALE GENOMIC DNA]</scope>
    <source>
        <strain evidence="1 2">SB22</strain>
    </source>
</reference>
<name>W9H7V8_9PROT</name>
<dbReference type="Proteomes" id="UP000019486">
    <property type="component" value="Unassembled WGS sequence"/>
</dbReference>
<proteinExistence type="predicted"/>
<evidence type="ECO:0000313" key="2">
    <source>
        <dbReference type="Proteomes" id="UP000019486"/>
    </source>
</evidence>
<organism evidence="1 2">
    <name type="scientific">Skermanella stibiiresistens SB22</name>
    <dbReference type="NCBI Taxonomy" id="1385369"/>
    <lineage>
        <taxon>Bacteria</taxon>
        <taxon>Pseudomonadati</taxon>
        <taxon>Pseudomonadota</taxon>
        <taxon>Alphaproteobacteria</taxon>
        <taxon>Rhodospirillales</taxon>
        <taxon>Azospirillaceae</taxon>
        <taxon>Skermanella</taxon>
    </lineage>
</organism>
<sequence length="40" mass="4471">MLSSFSKDWARWSRAERIVAQIAFLAVTVGLASQVVIHII</sequence>
<accession>W9H7V8</accession>
<dbReference type="EMBL" id="AVFL01000002">
    <property type="protein sequence ID" value="EWY42330.1"/>
    <property type="molecule type" value="Genomic_DNA"/>
</dbReference>
<dbReference type="STRING" id="1385369.N825_19160"/>
<keyword evidence="2" id="KW-1185">Reference proteome</keyword>
<comment type="caution">
    <text evidence="1">The sequence shown here is derived from an EMBL/GenBank/DDBJ whole genome shotgun (WGS) entry which is preliminary data.</text>
</comment>
<protein>
    <submittedName>
        <fullName evidence="1">Uncharacterized protein</fullName>
    </submittedName>
</protein>